<dbReference type="Proteomes" id="UP001165083">
    <property type="component" value="Unassembled WGS sequence"/>
</dbReference>
<dbReference type="EMBL" id="BSXW01000538">
    <property type="protein sequence ID" value="GMF24986.1"/>
    <property type="molecule type" value="Genomic_DNA"/>
</dbReference>
<organism evidence="1 2">
    <name type="scientific">Phytophthora lilii</name>
    <dbReference type="NCBI Taxonomy" id="2077276"/>
    <lineage>
        <taxon>Eukaryota</taxon>
        <taxon>Sar</taxon>
        <taxon>Stramenopiles</taxon>
        <taxon>Oomycota</taxon>
        <taxon>Peronosporomycetes</taxon>
        <taxon>Peronosporales</taxon>
        <taxon>Peronosporaceae</taxon>
        <taxon>Phytophthora</taxon>
    </lineage>
</organism>
<keyword evidence="2" id="KW-1185">Reference proteome</keyword>
<evidence type="ECO:0000313" key="1">
    <source>
        <dbReference type="EMBL" id="GMF24986.1"/>
    </source>
</evidence>
<name>A0A9W6X049_9STRA</name>
<evidence type="ECO:0000313" key="2">
    <source>
        <dbReference type="Proteomes" id="UP001165083"/>
    </source>
</evidence>
<accession>A0A9W6X049</accession>
<proteinExistence type="predicted"/>
<comment type="caution">
    <text evidence="1">The sequence shown here is derived from an EMBL/GenBank/DDBJ whole genome shotgun (WGS) entry which is preliminary data.</text>
</comment>
<gene>
    <name evidence="1" type="ORF">Plil01_001027900</name>
</gene>
<reference evidence="1" key="1">
    <citation type="submission" date="2023-04" db="EMBL/GenBank/DDBJ databases">
        <title>Phytophthora lilii NBRC 32176.</title>
        <authorList>
            <person name="Ichikawa N."/>
            <person name="Sato H."/>
            <person name="Tonouchi N."/>
        </authorList>
    </citation>
    <scope>NUCLEOTIDE SEQUENCE</scope>
    <source>
        <strain evidence="1">NBRC 32176</strain>
    </source>
</reference>
<protein>
    <submittedName>
        <fullName evidence="1">Unnamed protein product</fullName>
    </submittedName>
</protein>
<sequence>METVQRCEGTTDMQPLDRASATCSACGGVSWSKQRLQLDLGATSCLSRAKLVQTSPGEDAGHRTSLQRSTIENAFQSSLNNGIRYASDTFHYACVGLDS</sequence>
<dbReference type="AlphaFoldDB" id="A0A9W6X049"/>